<comment type="caution">
    <text evidence="1">The sequence shown here is derived from an EMBL/GenBank/DDBJ whole genome shotgun (WGS) entry which is preliminary data.</text>
</comment>
<proteinExistence type="predicted"/>
<name>A0A9P5YHV6_9AGAR</name>
<sequence length="114" mass="12623">MAKRIITEQICEVESQTIVFEQWHASLHGFSSDLRRHTGRSVGFDRRIASHFSDIVNVDGSLSTHDLGFSGHDIGHETVVVGGHNWVDAISPVTVEDAYSASRSAYHSLHPELL</sequence>
<protein>
    <submittedName>
        <fullName evidence="1">Uncharacterized protein</fullName>
    </submittedName>
</protein>
<reference evidence="1" key="1">
    <citation type="submission" date="2020-11" db="EMBL/GenBank/DDBJ databases">
        <authorList>
            <consortium name="DOE Joint Genome Institute"/>
            <person name="Ahrendt S."/>
            <person name="Riley R."/>
            <person name="Andreopoulos W."/>
            <person name="Labutti K."/>
            <person name="Pangilinan J."/>
            <person name="Ruiz-Duenas F.J."/>
            <person name="Barrasa J.M."/>
            <person name="Sanchez-Garcia M."/>
            <person name="Camarero S."/>
            <person name="Miyauchi S."/>
            <person name="Serrano A."/>
            <person name="Linde D."/>
            <person name="Babiker R."/>
            <person name="Drula E."/>
            <person name="Ayuso-Fernandez I."/>
            <person name="Pacheco R."/>
            <person name="Padilla G."/>
            <person name="Ferreira P."/>
            <person name="Barriuso J."/>
            <person name="Kellner H."/>
            <person name="Castanera R."/>
            <person name="Alfaro M."/>
            <person name="Ramirez L."/>
            <person name="Pisabarro A.G."/>
            <person name="Kuo A."/>
            <person name="Tritt A."/>
            <person name="Lipzen A."/>
            <person name="He G."/>
            <person name="Yan M."/>
            <person name="Ng V."/>
            <person name="Cullen D."/>
            <person name="Martin F."/>
            <person name="Rosso M.-N."/>
            <person name="Henrissat B."/>
            <person name="Hibbett D."/>
            <person name="Martinez A.T."/>
            <person name="Grigoriev I.V."/>
        </authorList>
    </citation>
    <scope>NUCLEOTIDE SEQUENCE</scope>
    <source>
        <strain evidence="1">CBS 247.69</strain>
    </source>
</reference>
<dbReference type="OrthoDB" id="3236720at2759"/>
<evidence type="ECO:0000313" key="2">
    <source>
        <dbReference type="Proteomes" id="UP000807353"/>
    </source>
</evidence>
<dbReference type="Proteomes" id="UP000807353">
    <property type="component" value="Unassembled WGS sequence"/>
</dbReference>
<evidence type="ECO:0000313" key="1">
    <source>
        <dbReference type="EMBL" id="KAF9468106.1"/>
    </source>
</evidence>
<keyword evidence="2" id="KW-1185">Reference proteome</keyword>
<gene>
    <name evidence="1" type="ORF">BDZ94DRAFT_1247196</name>
</gene>
<dbReference type="EMBL" id="MU150234">
    <property type="protein sequence ID" value="KAF9468106.1"/>
    <property type="molecule type" value="Genomic_DNA"/>
</dbReference>
<accession>A0A9P5YHV6</accession>
<dbReference type="AlphaFoldDB" id="A0A9P5YHV6"/>
<organism evidence="1 2">
    <name type="scientific">Collybia nuda</name>
    <dbReference type="NCBI Taxonomy" id="64659"/>
    <lineage>
        <taxon>Eukaryota</taxon>
        <taxon>Fungi</taxon>
        <taxon>Dikarya</taxon>
        <taxon>Basidiomycota</taxon>
        <taxon>Agaricomycotina</taxon>
        <taxon>Agaricomycetes</taxon>
        <taxon>Agaricomycetidae</taxon>
        <taxon>Agaricales</taxon>
        <taxon>Tricholomatineae</taxon>
        <taxon>Clitocybaceae</taxon>
        <taxon>Collybia</taxon>
    </lineage>
</organism>